<dbReference type="PANTHER" id="PTHR48472:SF1">
    <property type="entry name" value="TC1-LIKE TRANSPOSASE DDE DOMAIN-CONTAINING PROTEIN"/>
    <property type="match status" value="1"/>
</dbReference>
<evidence type="ECO:0000313" key="2">
    <source>
        <dbReference type="Proteomes" id="UP001362999"/>
    </source>
</evidence>
<name>A0AAW0AJ24_9AGAR</name>
<comment type="caution">
    <text evidence="1">The sequence shown here is derived from an EMBL/GenBank/DDBJ whole genome shotgun (WGS) entry which is preliminary data.</text>
</comment>
<organism evidence="1 2">
    <name type="scientific">Favolaschia claudopus</name>
    <dbReference type="NCBI Taxonomy" id="2862362"/>
    <lineage>
        <taxon>Eukaryota</taxon>
        <taxon>Fungi</taxon>
        <taxon>Dikarya</taxon>
        <taxon>Basidiomycota</taxon>
        <taxon>Agaricomycotina</taxon>
        <taxon>Agaricomycetes</taxon>
        <taxon>Agaricomycetidae</taxon>
        <taxon>Agaricales</taxon>
        <taxon>Marasmiineae</taxon>
        <taxon>Mycenaceae</taxon>
        <taxon>Favolaschia</taxon>
    </lineage>
</organism>
<dbReference type="PANTHER" id="PTHR48472">
    <property type="entry name" value="TC1-LIKE TRANSPOSASE DDE DOMAIN-CONTAINING PROTEIN"/>
    <property type="match status" value="1"/>
</dbReference>
<sequence>MVFRHISDDLKERALWLLDNDYLTEDVCEILGVSRASLFRWRENKEDYGTVRAPSTTVRGRPRNLNADQAHDLFTLLAEAPELYLDEIMDWVAVTHDTGISRSALDRLIRDTGVSYKILRRAAAERDDVARAAWLQMIQTTFISSMIVTAAESSKDDRTIFRKRGRAPVGQRAEIDADFVRGERYSILAAITIAGYLGTRIVAGSVDGDEFFD</sequence>
<accession>A0AAW0AJ24</accession>
<proteinExistence type="predicted"/>
<evidence type="ECO:0008006" key="3">
    <source>
        <dbReference type="Google" id="ProtNLM"/>
    </source>
</evidence>
<protein>
    <recommendedName>
        <fullName evidence="3">Transposase</fullName>
    </recommendedName>
</protein>
<keyword evidence="2" id="KW-1185">Reference proteome</keyword>
<dbReference type="InterPro" id="IPR009057">
    <property type="entry name" value="Homeodomain-like_sf"/>
</dbReference>
<evidence type="ECO:0000313" key="1">
    <source>
        <dbReference type="EMBL" id="KAK7012510.1"/>
    </source>
</evidence>
<reference evidence="1 2" key="1">
    <citation type="journal article" date="2024" name="J Genomics">
        <title>Draft genome sequencing and assembly of Favolaschia claudopus CIRM-BRFM 2984 isolated from oak limbs.</title>
        <authorList>
            <person name="Navarro D."/>
            <person name="Drula E."/>
            <person name="Chaduli D."/>
            <person name="Cazenave R."/>
            <person name="Ahrendt S."/>
            <person name="Wang J."/>
            <person name="Lipzen A."/>
            <person name="Daum C."/>
            <person name="Barry K."/>
            <person name="Grigoriev I.V."/>
            <person name="Favel A."/>
            <person name="Rosso M.N."/>
            <person name="Martin F."/>
        </authorList>
    </citation>
    <scope>NUCLEOTIDE SEQUENCE [LARGE SCALE GENOMIC DNA]</scope>
    <source>
        <strain evidence="1 2">CIRM-BRFM 2984</strain>
    </source>
</reference>
<gene>
    <name evidence="1" type="ORF">R3P38DRAFT_3209829</name>
</gene>
<dbReference type="EMBL" id="JAWWNJ010000065">
    <property type="protein sequence ID" value="KAK7012510.1"/>
    <property type="molecule type" value="Genomic_DNA"/>
</dbReference>
<dbReference type="Proteomes" id="UP001362999">
    <property type="component" value="Unassembled WGS sequence"/>
</dbReference>
<dbReference type="SUPFAM" id="SSF46689">
    <property type="entry name" value="Homeodomain-like"/>
    <property type="match status" value="1"/>
</dbReference>
<dbReference type="AlphaFoldDB" id="A0AAW0AJ24"/>